<reference evidence="2" key="1">
    <citation type="submission" date="2012-11" db="EMBL/GenBank/DDBJ databases">
        <title>Permanent draft genomes of Rhodopirellula europaea strain SH398 and 6C.</title>
        <authorList>
            <person name="Richter M."/>
            <person name="Richter-Heitmann T."/>
            <person name="Frank C."/>
            <person name="Harder J."/>
            <person name="Glockner F.O."/>
        </authorList>
    </citation>
    <scope>NUCLEOTIDE SEQUENCE</scope>
    <source>
        <strain evidence="2">6C</strain>
    </source>
</reference>
<reference evidence="2" key="2">
    <citation type="journal article" date="2013" name="Mar. Genomics">
        <title>Expression of sulfatases in Rhodopirellula baltica and the diversity of sulfatases in the genus Rhodopirellula.</title>
        <authorList>
            <person name="Wegner C.E."/>
            <person name="Richter-Heitmann T."/>
            <person name="Klindworth A."/>
            <person name="Klockow C."/>
            <person name="Richter M."/>
            <person name="Achstetter T."/>
            <person name="Glockner F.O."/>
            <person name="Harder J."/>
        </authorList>
    </citation>
    <scope>NUCLEOTIDE SEQUENCE [LARGE SCALE GENOMIC DNA]</scope>
    <source>
        <strain evidence="2">6C</strain>
    </source>
</reference>
<evidence type="ECO:0000256" key="1">
    <source>
        <dbReference type="SAM" id="MobiDB-lite"/>
    </source>
</evidence>
<sequence>MRQTANQKSRPLRNQDSKQTDPSTTNLNLRAFRVLRGDRLGRIKPLLQIANNHRQPSG</sequence>
<name>M2AHP8_9BACT</name>
<proteinExistence type="predicted"/>
<feature type="region of interest" description="Disordered" evidence="1">
    <location>
        <begin position="1"/>
        <end position="30"/>
    </location>
</feature>
<evidence type="ECO:0000313" key="2">
    <source>
        <dbReference type="EMBL" id="EMB16655.1"/>
    </source>
</evidence>
<gene>
    <name evidence="2" type="ORF">RE6C_02586</name>
</gene>
<evidence type="ECO:0000313" key="3">
    <source>
        <dbReference type="Proteomes" id="UP000011529"/>
    </source>
</evidence>
<dbReference type="AlphaFoldDB" id="M2AHP8"/>
<protein>
    <submittedName>
        <fullName evidence="2">Uncharacterized protein</fullName>
    </submittedName>
</protein>
<comment type="caution">
    <text evidence="2">The sequence shown here is derived from an EMBL/GenBank/DDBJ whole genome shotgun (WGS) entry which is preliminary data.</text>
</comment>
<dbReference type="EMBL" id="ANMO01000118">
    <property type="protein sequence ID" value="EMB16655.1"/>
    <property type="molecule type" value="Genomic_DNA"/>
</dbReference>
<keyword evidence="3" id="KW-1185">Reference proteome</keyword>
<dbReference type="Proteomes" id="UP000011529">
    <property type="component" value="Unassembled WGS sequence"/>
</dbReference>
<accession>M2AHP8</accession>
<feature type="compositionally biased region" description="Polar residues" evidence="1">
    <location>
        <begin position="1"/>
        <end position="12"/>
    </location>
</feature>
<dbReference type="PATRIC" id="fig|1263867.3.peg.2763"/>
<organism evidence="2 3">
    <name type="scientific">Rhodopirellula europaea 6C</name>
    <dbReference type="NCBI Taxonomy" id="1263867"/>
    <lineage>
        <taxon>Bacteria</taxon>
        <taxon>Pseudomonadati</taxon>
        <taxon>Planctomycetota</taxon>
        <taxon>Planctomycetia</taxon>
        <taxon>Pirellulales</taxon>
        <taxon>Pirellulaceae</taxon>
        <taxon>Rhodopirellula</taxon>
    </lineage>
</organism>